<dbReference type="EMBL" id="JABSTR010000005">
    <property type="protein sequence ID" value="KAH9371435.1"/>
    <property type="molecule type" value="Genomic_DNA"/>
</dbReference>
<feature type="compositionally biased region" description="Basic residues" evidence="1">
    <location>
        <begin position="47"/>
        <end position="58"/>
    </location>
</feature>
<organism evidence="2 3">
    <name type="scientific">Haemaphysalis longicornis</name>
    <name type="common">Bush tick</name>
    <dbReference type="NCBI Taxonomy" id="44386"/>
    <lineage>
        <taxon>Eukaryota</taxon>
        <taxon>Metazoa</taxon>
        <taxon>Ecdysozoa</taxon>
        <taxon>Arthropoda</taxon>
        <taxon>Chelicerata</taxon>
        <taxon>Arachnida</taxon>
        <taxon>Acari</taxon>
        <taxon>Parasitiformes</taxon>
        <taxon>Ixodida</taxon>
        <taxon>Ixodoidea</taxon>
        <taxon>Ixodidae</taxon>
        <taxon>Haemaphysalinae</taxon>
        <taxon>Haemaphysalis</taxon>
    </lineage>
</organism>
<dbReference type="Proteomes" id="UP000821853">
    <property type="component" value="Chromosome 3"/>
</dbReference>
<accession>A0A9J6G8E8</accession>
<feature type="region of interest" description="Disordered" evidence="1">
    <location>
        <begin position="31"/>
        <end position="83"/>
    </location>
</feature>
<evidence type="ECO:0000313" key="3">
    <source>
        <dbReference type="Proteomes" id="UP000821853"/>
    </source>
</evidence>
<evidence type="ECO:0000313" key="2">
    <source>
        <dbReference type="EMBL" id="KAH9371435.1"/>
    </source>
</evidence>
<sequence length="83" mass="9127">MGAAYCSQRRKAAATAITCLRCPTLQPTNNKIKTTLSQEKAESKGRSPLRKSVLRNKSRSPSGTWRGRSPSREHVSWPDSAKG</sequence>
<gene>
    <name evidence="2" type="ORF">HPB48_003351</name>
</gene>
<reference evidence="2 3" key="1">
    <citation type="journal article" date="2020" name="Cell">
        <title>Large-Scale Comparative Analyses of Tick Genomes Elucidate Their Genetic Diversity and Vector Capacities.</title>
        <authorList>
            <consortium name="Tick Genome and Microbiome Consortium (TIGMIC)"/>
            <person name="Jia N."/>
            <person name="Wang J."/>
            <person name="Shi W."/>
            <person name="Du L."/>
            <person name="Sun Y."/>
            <person name="Zhan W."/>
            <person name="Jiang J.F."/>
            <person name="Wang Q."/>
            <person name="Zhang B."/>
            <person name="Ji P."/>
            <person name="Bell-Sakyi L."/>
            <person name="Cui X.M."/>
            <person name="Yuan T.T."/>
            <person name="Jiang B.G."/>
            <person name="Yang W.F."/>
            <person name="Lam T.T."/>
            <person name="Chang Q.C."/>
            <person name="Ding S.J."/>
            <person name="Wang X.J."/>
            <person name="Zhu J.G."/>
            <person name="Ruan X.D."/>
            <person name="Zhao L."/>
            <person name="Wei J.T."/>
            <person name="Ye R.Z."/>
            <person name="Que T.C."/>
            <person name="Du C.H."/>
            <person name="Zhou Y.H."/>
            <person name="Cheng J.X."/>
            <person name="Dai P.F."/>
            <person name="Guo W.B."/>
            <person name="Han X.H."/>
            <person name="Huang E.J."/>
            <person name="Li L.F."/>
            <person name="Wei W."/>
            <person name="Gao Y.C."/>
            <person name="Liu J.Z."/>
            <person name="Shao H.Z."/>
            <person name="Wang X."/>
            <person name="Wang C.C."/>
            <person name="Yang T.C."/>
            <person name="Huo Q.B."/>
            <person name="Li W."/>
            <person name="Chen H.Y."/>
            <person name="Chen S.E."/>
            <person name="Zhou L.G."/>
            <person name="Ni X.B."/>
            <person name="Tian J.H."/>
            <person name="Sheng Y."/>
            <person name="Liu T."/>
            <person name="Pan Y.S."/>
            <person name="Xia L.Y."/>
            <person name="Li J."/>
            <person name="Zhao F."/>
            <person name="Cao W.C."/>
        </authorList>
    </citation>
    <scope>NUCLEOTIDE SEQUENCE [LARGE SCALE GENOMIC DNA]</scope>
    <source>
        <strain evidence="2">HaeL-2018</strain>
    </source>
</reference>
<dbReference type="VEuPathDB" id="VectorBase:HLOH_063862"/>
<proteinExistence type="predicted"/>
<dbReference type="AlphaFoldDB" id="A0A9J6G8E8"/>
<keyword evidence="3" id="KW-1185">Reference proteome</keyword>
<evidence type="ECO:0000256" key="1">
    <source>
        <dbReference type="SAM" id="MobiDB-lite"/>
    </source>
</evidence>
<name>A0A9J6G8E8_HAELO</name>
<feature type="compositionally biased region" description="Basic and acidic residues" evidence="1">
    <location>
        <begin position="70"/>
        <end position="83"/>
    </location>
</feature>
<comment type="caution">
    <text evidence="2">The sequence shown here is derived from an EMBL/GenBank/DDBJ whole genome shotgun (WGS) entry which is preliminary data.</text>
</comment>
<protein>
    <submittedName>
        <fullName evidence="2">Uncharacterized protein</fullName>
    </submittedName>
</protein>